<evidence type="ECO:0000313" key="3">
    <source>
        <dbReference type="Proteomes" id="UP000182652"/>
    </source>
</evidence>
<dbReference type="EMBL" id="FNSN01000003">
    <property type="protein sequence ID" value="SEC39398.1"/>
    <property type="molecule type" value="Genomic_DNA"/>
</dbReference>
<name>A0A1H4S5R1_9MICC</name>
<feature type="transmembrane region" description="Helical" evidence="1">
    <location>
        <begin position="221"/>
        <end position="239"/>
    </location>
</feature>
<reference evidence="2 3" key="1">
    <citation type="submission" date="2016-10" db="EMBL/GenBank/DDBJ databases">
        <authorList>
            <person name="de Groot N.N."/>
        </authorList>
    </citation>
    <scope>NUCLEOTIDE SEQUENCE [LARGE SCALE GENOMIC DNA]</scope>
    <source>
        <strain evidence="2 3">DSM 10495</strain>
    </source>
</reference>
<feature type="transmembrane region" description="Helical" evidence="1">
    <location>
        <begin position="76"/>
        <end position="97"/>
    </location>
</feature>
<dbReference type="Proteomes" id="UP000182652">
    <property type="component" value="Unassembled WGS sequence"/>
</dbReference>
<feature type="transmembrane region" description="Helical" evidence="1">
    <location>
        <begin position="127"/>
        <end position="145"/>
    </location>
</feature>
<feature type="transmembrane region" description="Helical" evidence="1">
    <location>
        <begin position="188"/>
        <end position="209"/>
    </location>
</feature>
<feature type="transmembrane region" description="Helical" evidence="1">
    <location>
        <begin position="103"/>
        <end position="120"/>
    </location>
</feature>
<dbReference type="STRING" id="156980.SAMN04489745_2757"/>
<evidence type="ECO:0008006" key="4">
    <source>
        <dbReference type="Google" id="ProtNLM"/>
    </source>
</evidence>
<protein>
    <recommendedName>
        <fullName evidence="4">EamA-like transporter family protein</fullName>
    </recommendedName>
</protein>
<feature type="transmembrane region" description="Helical" evidence="1">
    <location>
        <begin position="278"/>
        <end position="296"/>
    </location>
</feature>
<keyword evidence="1" id="KW-0472">Membrane</keyword>
<dbReference type="AlphaFoldDB" id="A0A1H4S5R1"/>
<feature type="transmembrane region" description="Helical" evidence="1">
    <location>
        <begin position="251"/>
        <end position="272"/>
    </location>
</feature>
<sequence>MKPWRLAVDSVLLVLLLASTWILVAFTLTGTSVAVASAGRTVFTVGGLALLSALVARGRASAGGAALPRMRRGTTVLLAITGVSAYTIFSTAAIHFAGAAVPALIMVGTPLTVMVTEAVLNRRSPGVWFLGVALLAVAGAALYVVQKPPGQQGESLGLGIAAGVAGMLSMAWYGVHFSRANAGYSGPMAPRILPIFGLGCLPLLAWAGADLLGGGTVTPGALLSLVILGVVVYVPAYLLQHRILVAAGATYSALLGLAVPPVVGVAAALAGLGPWPSPGQWAATALTLAAVVLVVLRTSRRARGA</sequence>
<keyword evidence="1" id="KW-0812">Transmembrane</keyword>
<keyword evidence="3" id="KW-1185">Reference proteome</keyword>
<proteinExistence type="predicted"/>
<keyword evidence="1" id="KW-1133">Transmembrane helix</keyword>
<organism evidence="2 3">
    <name type="scientific">Arthrobacter woluwensis</name>
    <dbReference type="NCBI Taxonomy" id="156980"/>
    <lineage>
        <taxon>Bacteria</taxon>
        <taxon>Bacillati</taxon>
        <taxon>Actinomycetota</taxon>
        <taxon>Actinomycetes</taxon>
        <taxon>Micrococcales</taxon>
        <taxon>Micrococcaceae</taxon>
        <taxon>Arthrobacter</taxon>
    </lineage>
</organism>
<evidence type="ECO:0000313" key="2">
    <source>
        <dbReference type="EMBL" id="SEC39398.1"/>
    </source>
</evidence>
<feature type="transmembrane region" description="Helical" evidence="1">
    <location>
        <begin position="157"/>
        <end position="176"/>
    </location>
</feature>
<feature type="transmembrane region" description="Helical" evidence="1">
    <location>
        <begin position="35"/>
        <end position="56"/>
    </location>
</feature>
<gene>
    <name evidence="2" type="ORF">SAMN04489745_2757</name>
</gene>
<accession>A0A1H4S5R1</accession>
<evidence type="ECO:0000256" key="1">
    <source>
        <dbReference type="SAM" id="Phobius"/>
    </source>
</evidence>